<evidence type="ECO:0000313" key="2">
    <source>
        <dbReference type="EMBL" id="MCT8503772.1"/>
    </source>
</evidence>
<keyword evidence="1" id="KW-0812">Transmembrane</keyword>
<reference evidence="2" key="2">
    <citation type="journal article" date="2022" name="Syst. Appl. Microbiol.">
        <title>Chromohalobacter moromii sp. nov., a moderately halophilic bacterium isolated from lupine-based moromi fermentation.</title>
        <authorList>
            <person name="Lulf R.H."/>
            <person name="Hilgarth M."/>
            <person name="Ehrmann M.A."/>
        </authorList>
    </citation>
    <scope>NUCLEOTIDE SEQUENCE</scope>
    <source>
        <strain evidence="2">TMW 2.2304</strain>
    </source>
</reference>
<feature type="transmembrane region" description="Helical" evidence="1">
    <location>
        <begin position="199"/>
        <end position="232"/>
    </location>
</feature>
<keyword evidence="1" id="KW-0472">Membrane</keyword>
<reference evidence="2" key="1">
    <citation type="submission" date="2021-07" db="EMBL/GenBank/DDBJ databases">
        <authorList>
            <person name="Luelf R.H."/>
        </authorList>
    </citation>
    <scope>NUCLEOTIDE SEQUENCE</scope>
    <source>
        <strain evidence="2">TMW 2.2304</strain>
    </source>
</reference>
<comment type="caution">
    <text evidence="2">The sequence shown here is derived from an EMBL/GenBank/DDBJ whole genome shotgun (WGS) entry which is preliminary data.</text>
</comment>
<dbReference type="Proteomes" id="UP001145353">
    <property type="component" value="Unassembled WGS sequence"/>
</dbReference>
<evidence type="ECO:0000313" key="3">
    <source>
        <dbReference type="Proteomes" id="UP001145353"/>
    </source>
</evidence>
<proteinExistence type="predicted"/>
<keyword evidence="3" id="KW-1185">Reference proteome</keyword>
<name>A0A9X3AW58_9GAMM</name>
<feature type="transmembrane region" description="Helical" evidence="1">
    <location>
        <begin position="134"/>
        <end position="153"/>
    </location>
</feature>
<accession>A0A9X3AW58</accession>
<feature type="transmembrane region" description="Helical" evidence="1">
    <location>
        <begin position="20"/>
        <end position="37"/>
    </location>
</feature>
<feature type="transmembrane region" description="Helical" evidence="1">
    <location>
        <begin position="159"/>
        <end position="178"/>
    </location>
</feature>
<organism evidence="2 3">
    <name type="scientific">Chromohalobacter moromii</name>
    <dbReference type="NCBI Taxonomy" id="2860329"/>
    <lineage>
        <taxon>Bacteria</taxon>
        <taxon>Pseudomonadati</taxon>
        <taxon>Pseudomonadota</taxon>
        <taxon>Gammaproteobacteria</taxon>
        <taxon>Oceanospirillales</taxon>
        <taxon>Halomonadaceae</taxon>
        <taxon>Chromohalobacter</taxon>
    </lineage>
</organism>
<sequence length="569" mass="65235">MTKKLLWDSASWWVSVTLKFFRVTPFYTSFIIALTLISQISQLLAFFLPLKVVILLGSNTIPSYFPSFLGDLGIESLVVLLSFLSALSYVAYLIADKLVEILSAYGAEKLLARSKKMAMFNKQKEFSFSTYQRYAKSLASIVFTSMAMVVMYFLYADLFLAFFIYLGFSFVLLCFLCARSEKICSVISGNIKSTTSIASGVGFLVVFSFLVIKFLLGVFPSFLIAVLSLILARQSLNRISLFVTDVWTLYGQRERLNAVFFHSHVLSFKNSSDESGLWKLLENRECKKLLQKLAVDKASLELKVLSLFWLQSSLPNIYQFSVEALDFNDIRKRFVFKIYGSGKEAFSENESLILHDVSSLPALGIIFSGYTDEYNCRLFDYDDFRFIELKSFKESKIKFLASLMLCSPGGAVVSRYKRSKPMLWERINDEMVKRLRVLAESLKEDFKEALEIFFSKREDVFKILMRLPLSIVNHDIGPYTLLERENGEVAALHWGHWSLEPLGAGWPTDQLDRLNCLDLKNIADKRKVDHLSIDEVKISALVFEFEQSYRRQHYCVVFSLVKKIVGLLR</sequence>
<dbReference type="RefSeq" id="WP_247639592.1">
    <property type="nucleotide sequence ID" value="NZ_JAHXCZ010000001.1"/>
</dbReference>
<protein>
    <submittedName>
        <fullName evidence="2">Uncharacterized protein</fullName>
    </submittedName>
</protein>
<dbReference type="EMBL" id="JAHXDE010000001">
    <property type="protein sequence ID" value="MCT8503772.1"/>
    <property type="molecule type" value="Genomic_DNA"/>
</dbReference>
<gene>
    <name evidence="2" type="ORF">KZO87_00050</name>
</gene>
<dbReference type="AlphaFoldDB" id="A0A9X3AW58"/>
<feature type="transmembrane region" description="Helical" evidence="1">
    <location>
        <begin position="77"/>
        <end position="95"/>
    </location>
</feature>
<evidence type="ECO:0000256" key="1">
    <source>
        <dbReference type="SAM" id="Phobius"/>
    </source>
</evidence>
<keyword evidence="1" id="KW-1133">Transmembrane helix</keyword>